<feature type="binding site" evidence="6">
    <location>
        <begin position="121"/>
        <end position="124"/>
    </location>
    <ligand>
        <name>GTP</name>
        <dbReference type="ChEBI" id="CHEBI:37565"/>
    </ligand>
</feature>
<evidence type="ECO:0000256" key="6">
    <source>
        <dbReference type="HAMAP-Rule" id="MF_00367"/>
    </source>
</evidence>
<feature type="binding site" evidence="6">
    <location>
        <begin position="60"/>
        <end position="64"/>
    </location>
    <ligand>
        <name>GTP</name>
        <dbReference type="ChEBI" id="CHEBI:37565"/>
    </ligand>
</feature>
<evidence type="ECO:0000256" key="1">
    <source>
        <dbReference type="ARBA" id="ARBA00007921"/>
    </source>
</evidence>
<keyword evidence="6" id="KW-0699">rRNA-binding</keyword>
<dbReference type="InterPro" id="IPR030388">
    <property type="entry name" value="G_ERA_dom"/>
</dbReference>
<dbReference type="SUPFAM" id="SSF52540">
    <property type="entry name" value="P-loop containing nucleoside triphosphate hydrolases"/>
    <property type="match status" value="1"/>
</dbReference>
<name>A0ABY8KUT9_9FLAO</name>
<sequence>MTKHKAGFVNIIGNPNVGKSTLMNAFVGERLSIITSKAQTTRHRILGIVNGDDFQVLLSDTPGIIKPAYQLQESMMDFVKSAFEDADILLYLVELGEKELKDEAFFNKITNSKIPVLLLINKIDKGNEELLSEAVKMWKEKVPNAEIFAISALQNFGVPEVFNRIIELLPESPPFYPKDQLTDKPERFFVNEAIREKILMHYKKEIPYSVEIDTEEFFEDENIIRIRSIIMVERETQKGIIIGHRGSALKRVGIEARKDLEKFFGKQIHLELYVKVNKDWRSNEKQLRRFGYNQK</sequence>
<dbReference type="InterPro" id="IPR006073">
    <property type="entry name" value="GTP-bd"/>
</dbReference>
<dbReference type="Gene3D" id="3.30.300.20">
    <property type="match status" value="1"/>
</dbReference>
<keyword evidence="3 6" id="KW-0547">Nucleotide-binding</keyword>
<dbReference type="NCBIfam" id="TIGR00231">
    <property type="entry name" value="small_GTP"/>
    <property type="match status" value="1"/>
</dbReference>
<feature type="region of interest" description="G1" evidence="7">
    <location>
        <begin position="13"/>
        <end position="20"/>
    </location>
</feature>
<proteinExistence type="inferred from homology"/>
<gene>
    <name evidence="6 11" type="primary">era</name>
    <name evidence="11" type="ORF">QCQ61_01635</name>
</gene>
<dbReference type="NCBIfam" id="TIGR00436">
    <property type="entry name" value="era"/>
    <property type="match status" value="1"/>
</dbReference>
<evidence type="ECO:0000259" key="10">
    <source>
        <dbReference type="PROSITE" id="PS51713"/>
    </source>
</evidence>
<dbReference type="NCBIfam" id="NF000908">
    <property type="entry name" value="PRK00089.1"/>
    <property type="match status" value="1"/>
</dbReference>
<reference evidence="11 12" key="1">
    <citation type="submission" date="2023-04" db="EMBL/GenBank/DDBJ databases">
        <title>Taxonomic identification of the Arctic strain Aequorivita sp. nov. and transcriptomic analysis in response to temperature stress.</title>
        <authorList>
            <person name="Liu W."/>
            <person name="Cong B."/>
            <person name="Lin J."/>
        </authorList>
    </citation>
    <scope>NUCLEOTIDE SEQUENCE [LARGE SCALE GENOMIC DNA]</scope>
    <source>
        <strain evidence="11 12">Ant34-E75</strain>
    </source>
</reference>
<evidence type="ECO:0000256" key="2">
    <source>
        <dbReference type="ARBA" id="ARBA00020484"/>
    </source>
</evidence>
<protein>
    <recommendedName>
        <fullName evidence="2 6">GTPase Era</fullName>
    </recommendedName>
</protein>
<dbReference type="SUPFAM" id="SSF54814">
    <property type="entry name" value="Prokaryotic type KH domain (KH-domain type II)"/>
    <property type="match status" value="1"/>
</dbReference>
<dbReference type="InterPro" id="IPR015946">
    <property type="entry name" value="KH_dom-like_a/b"/>
</dbReference>
<dbReference type="InterPro" id="IPR004044">
    <property type="entry name" value="KH_dom_type_2"/>
</dbReference>
<dbReference type="InterPro" id="IPR005225">
    <property type="entry name" value="Small_GTP-bd"/>
</dbReference>
<comment type="subunit">
    <text evidence="6">Monomer.</text>
</comment>
<keyword evidence="6" id="KW-1003">Cell membrane</keyword>
<feature type="region of interest" description="G3" evidence="7">
    <location>
        <begin position="60"/>
        <end position="63"/>
    </location>
</feature>
<dbReference type="Proteomes" id="UP001238523">
    <property type="component" value="Chromosome"/>
</dbReference>
<evidence type="ECO:0000256" key="3">
    <source>
        <dbReference type="ARBA" id="ARBA00022741"/>
    </source>
</evidence>
<feature type="binding site" evidence="6">
    <location>
        <begin position="13"/>
        <end position="20"/>
    </location>
    <ligand>
        <name>GTP</name>
        <dbReference type="ChEBI" id="CHEBI:37565"/>
    </ligand>
</feature>
<comment type="subcellular location">
    <subcellularLocation>
        <location evidence="6">Cytoplasm</location>
    </subcellularLocation>
    <subcellularLocation>
        <location evidence="6">Cell membrane</location>
        <topology evidence="6">Peripheral membrane protein</topology>
    </subcellularLocation>
</comment>
<dbReference type="EMBL" id="CP122379">
    <property type="protein sequence ID" value="WGF92906.1"/>
    <property type="molecule type" value="Genomic_DNA"/>
</dbReference>
<evidence type="ECO:0000256" key="8">
    <source>
        <dbReference type="RuleBase" id="RU003761"/>
    </source>
</evidence>
<dbReference type="Gene3D" id="3.40.50.300">
    <property type="entry name" value="P-loop containing nucleotide triphosphate hydrolases"/>
    <property type="match status" value="1"/>
</dbReference>
<keyword evidence="6" id="KW-0472">Membrane</keyword>
<dbReference type="InterPro" id="IPR027417">
    <property type="entry name" value="P-loop_NTPase"/>
</dbReference>
<dbReference type="CDD" id="cd04163">
    <property type="entry name" value="Era"/>
    <property type="match status" value="1"/>
</dbReference>
<feature type="region of interest" description="G4" evidence="7">
    <location>
        <begin position="121"/>
        <end position="124"/>
    </location>
</feature>
<evidence type="ECO:0000313" key="12">
    <source>
        <dbReference type="Proteomes" id="UP001238523"/>
    </source>
</evidence>
<comment type="function">
    <text evidence="6">An essential GTPase that binds both GDP and GTP, with rapid nucleotide exchange. Plays a role in 16S rRNA processing and 30S ribosomal subunit biogenesis and possibly also in cell cycle regulation and energy metabolism.</text>
</comment>
<dbReference type="CDD" id="cd22534">
    <property type="entry name" value="KH-II_Era"/>
    <property type="match status" value="1"/>
</dbReference>
<dbReference type="PRINTS" id="PR00326">
    <property type="entry name" value="GTP1OBG"/>
</dbReference>
<evidence type="ECO:0000256" key="4">
    <source>
        <dbReference type="ARBA" id="ARBA00022884"/>
    </source>
</evidence>
<evidence type="ECO:0000259" key="9">
    <source>
        <dbReference type="PROSITE" id="PS50823"/>
    </source>
</evidence>
<keyword evidence="12" id="KW-1185">Reference proteome</keyword>
<keyword evidence="5 6" id="KW-0342">GTP-binding</keyword>
<dbReference type="RefSeq" id="WP_279448979.1">
    <property type="nucleotide sequence ID" value="NZ_CP122379.1"/>
</dbReference>
<evidence type="ECO:0000313" key="11">
    <source>
        <dbReference type="EMBL" id="WGF92906.1"/>
    </source>
</evidence>
<feature type="region of interest" description="G2" evidence="7">
    <location>
        <begin position="39"/>
        <end position="43"/>
    </location>
</feature>
<dbReference type="PANTHER" id="PTHR42698:SF1">
    <property type="entry name" value="GTPASE ERA, MITOCHONDRIAL"/>
    <property type="match status" value="1"/>
</dbReference>
<dbReference type="Pfam" id="PF01926">
    <property type="entry name" value="MMR_HSR1"/>
    <property type="match status" value="1"/>
</dbReference>
<evidence type="ECO:0000256" key="7">
    <source>
        <dbReference type="PROSITE-ProRule" id="PRU01050"/>
    </source>
</evidence>
<feature type="domain" description="Era-type G" evidence="10">
    <location>
        <begin position="5"/>
        <end position="171"/>
    </location>
</feature>
<dbReference type="PROSITE" id="PS50823">
    <property type="entry name" value="KH_TYPE_2"/>
    <property type="match status" value="1"/>
</dbReference>
<feature type="region of interest" description="G5" evidence="7">
    <location>
        <begin position="150"/>
        <end position="152"/>
    </location>
</feature>
<keyword evidence="6" id="KW-0963">Cytoplasm</keyword>
<dbReference type="InterPro" id="IPR005662">
    <property type="entry name" value="GTPase_Era-like"/>
</dbReference>
<dbReference type="PANTHER" id="PTHR42698">
    <property type="entry name" value="GTPASE ERA"/>
    <property type="match status" value="1"/>
</dbReference>
<dbReference type="HAMAP" id="MF_00367">
    <property type="entry name" value="GTPase_Era"/>
    <property type="match status" value="1"/>
</dbReference>
<dbReference type="Pfam" id="PF07650">
    <property type="entry name" value="KH_2"/>
    <property type="match status" value="1"/>
</dbReference>
<organism evidence="11 12">
    <name type="scientific">Aequorivita marisscotiae</name>
    <dbReference type="NCBI Taxonomy" id="3040348"/>
    <lineage>
        <taxon>Bacteria</taxon>
        <taxon>Pseudomonadati</taxon>
        <taxon>Bacteroidota</taxon>
        <taxon>Flavobacteriia</taxon>
        <taxon>Flavobacteriales</taxon>
        <taxon>Flavobacteriaceae</taxon>
        <taxon>Aequorivita</taxon>
    </lineage>
</organism>
<dbReference type="InterPro" id="IPR009019">
    <property type="entry name" value="KH_sf_prok-type"/>
</dbReference>
<keyword evidence="4 6" id="KW-0694">RNA-binding</keyword>
<dbReference type="PROSITE" id="PS51713">
    <property type="entry name" value="G_ERA"/>
    <property type="match status" value="1"/>
</dbReference>
<accession>A0ABY8KUT9</accession>
<comment type="similarity">
    <text evidence="1 6 7 8">Belongs to the TRAFAC class TrmE-Era-EngA-EngB-Septin-like GTPase superfamily. Era GTPase family.</text>
</comment>
<keyword evidence="6" id="KW-0690">Ribosome biogenesis</keyword>
<feature type="domain" description="KH type-2" evidence="9">
    <location>
        <begin position="202"/>
        <end position="278"/>
    </location>
</feature>
<evidence type="ECO:0000256" key="5">
    <source>
        <dbReference type="ARBA" id="ARBA00023134"/>
    </source>
</evidence>